<proteinExistence type="predicted"/>
<organism evidence="2 3">
    <name type="scientific">Flavobacterium frigoris (strain PS1)</name>
    <dbReference type="NCBI Taxonomy" id="1086011"/>
    <lineage>
        <taxon>Bacteria</taxon>
        <taxon>Pseudomonadati</taxon>
        <taxon>Bacteroidota</taxon>
        <taxon>Flavobacteriia</taxon>
        <taxon>Flavobacteriales</taxon>
        <taxon>Flavobacteriaceae</taxon>
        <taxon>Flavobacterium</taxon>
    </lineage>
</organism>
<evidence type="ECO:0000256" key="1">
    <source>
        <dbReference type="SAM" id="Phobius"/>
    </source>
</evidence>
<keyword evidence="1" id="KW-0472">Membrane</keyword>
<accession>H7FMG0</accession>
<gene>
    <name evidence="2" type="ORF">HJ01_00429</name>
</gene>
<evidence type="ECO:0000313" key="2">
    <source>
        <dbReference type="EMBL" id="EIA10334.1"/>
    </source>
</evidence>
<protein>
    <submittedName>
        <fullName evidence="2">Uncharacterized protein</fullName>
    </submittedName>
</protein>
<keyword evidence="3" id="KW-1185">Reference proteome</keyword>
<feature type="transmembrane region" description="Helical" evidence="1">
    <location>
        <begin position="21"/>
        <end position="41"/>
    </location>
</feature>
<dbReference type="STRING" id="1086011.HJ01_00429"/>
<comment type="caution">
    <text evidence="2">The sequence shown here is derived from an EMBL/GenBank/DDBJ whole genome shotgun (WGS) entry which is preliminary data.</text>
</comment>
<name>H7FMG0_FLAFP</name>
<evidence type="ECO:0000313" key="3">
    <source>
        <dbReference type="Proteomes" id="UP000005566"/>
    </source>
</evidence>
<dbReference type="PATRIC" id="fig|1086011.3.peg.419"/>
<dbReference type="Proteomes" id="UP000005566">
    <property type="component" value="Unassembled WGS sequence"/>
</dbReference>
<reference evidence="2 3" key="1">
    <citation type="journal article" date="2014" name="Acta Crystallogr. D">
        <title>Structure-based characterization and antifreeze properties of a hyperactive ice-binding protein from the Antarctic bacterium Flavobacterium frigoris PS1.</title>
        <authorList>
            <person name="Do H."/>
            <person name="Kim S.J."/>
            <person name="Kim H.J."/>
            <person name="Lee J.H."/>
        </authorList>
    </citation>
    <scope>NUCLEOTIDE SEQUENCE [LARGE SCALE GENOMIC DNA]</scope>
    <source>
        <strain evidence="2 3">PS1</strain>
    </source>
</reference>
<keyword evidence="1" id="KW-1133">Transmembrane helix</keyword>
<keyword evidence="1" id="KW-0812">Transmembrane</keyword>
<sequence>MKRPQLKKVVFISLKKRPKEALFEFCKNTFFKCGLVVYSWISYK</sequence>
<dbReference type="EMBL" id="AHKF01000008">
    <property type="protein sequence ID" value="EIA10334.1"/>
    <property type="molecule type" value="Genomic_DNA"/>
</dbReference>
<dbReference type="AlphaFoldDB" id="H7FMG0"/>